<evidence type="ECO:0000256" key="4">
    <source>
        <dbReference type="ARBA" id="ARBA00022989"/>
    </source>
</evidence>
<comment type="subcellular location">
    <subcellularLocation>
        <location evidence="1">Membrane</location>
        <topology evidence="1">Single-pass membrane protein</topology>
    </subcellularLocation>
</comment>
<sequence>MKSRNLVLIVVVLFILILGGCGCNGYNKMVTLDENVKNKWNNVQSDYQRRADLIPNLVSTVKGAANFEQTTLTQVIEARAKATSVNINADNLTPEKVREFQQAQGQLGGALNKLLVVAEQYPQLQATQNFRDLQAQLEGTENRIKVSRNDFNTAVQDYNSTARRFPNNIFAGMFGFKVKEGFTADAGSEKAPKVQF</sequence>
<keyword evidence="8" id="KW-1185">Reference proteome</keyword>
<gene>
    <name evidence="7" type="ORF">A4H97_08510</name>
</gene>
<dbReference type="Proteomes" id="UP000192610">
    <property type="component" value="Unassembled WGS sequence"/>
</dbReference>
<dbReference type="InterPro" id="IPR007156">
    <property type="entry name" value="MamQ_LemA"/>
</dbReference>
<feature type="coiled-coil region" evidence="6">
    <location>
        <begin position="123"/>
        <end position="150"/>
    </location>
</feature>
<reference evidence="8" key="1">
    <citation type="submission" date="2016-04" db="EMBL/GenBank/DDBJ databases">
        <authorList>
            <person name="Chen L."/>
            <person name="Zhuang W."/>
            <person name="Wang G."/>
        </authorList>
    </citation>
    <scope>NUCLEOTIDE SEQUENCE [LARGE SCALE GENOMIC DNA]</scope>
    <source>
        <strain evidence="8">17621</strain>
    </source>
</reference>
<name>A0A1V9EMZ2_9BACT</name>
<dbReference type="RefSeq" id="WP_081201769.1">
    <property type="nucleotide sequence ID" value="NZ_FOCZ01000002.1"/>
</dbReference>
<dbReference type="PROSITE" id="PS51257">
    <property type="entry name" value="PROKAR_LIPOPROTEIN"/>
    <property type="match status" value="1"/>
</dbReference>
<dbReference type="Gene3D" id="1.20.1440.20">
    <property type="entry name" value="LemA-like domain"/>
    <property type="match status" value="1"/>
</dbReference>
<comment type="similarity">
    <text evidence="2">Belongs to the LemA family.</text>
</comment>
<dbReference type="PANTHER" id="PTHR34478:SF2">
    <property type="entry name" value="MEMBRANE PROTEIN"/>
    <property type="match status" value="1"/>
</dbReference>
<keyword evidence="4" id="KW-1133">Transmembrane helix</keyword>
<accession>A0A1V9EMZ2</accession>
<organism evidence="7 8">
    <name type="scientific">Niastella yeongjuensis</name>
    <dbReference type="NCBI Taxonomy" id="354355"/>
    <lineage>
        <taxon>Bacteria</taxon>
        <taxon>Pseudomonadati</taxon>
        <taxon>Bacteroidota</taxon>
        <taxon>Chitinophagia</taxon>
        <taxon>Chitinophagales</taxon>
        <taxon>Chitinophagaceae</taxon>
        <taxon>Niastella</taxon>
    </lineage>
</organism>
<evidence type="ECO:0000313" key="7">
    <source>
        <dbReference type="EMBL" id="OQP47518.1"/>
    </source>
</evidence>
<dbReference type="OrthoDB" id="9804152at2"/>
<keyword evidence="5" id="KW-0472">Membrane</keyword>
<dbReference type="Pfam" id="PF04011">
    <property type="entry name" value="LemA"/>
    <property type="match status" value="1"/>
</dbReference>
<protein>
    <submittedName>
        <fullName evidence="7">LemA family protein</fullName>
    </submittedName>
</protein>
<keyword evidence="6" id="KW-0175">Coiled coil</keyword>
<dbReference type="GO" id="GO:0016020">
    <property type="term" value="C:membrane"/>
    <property type="evidence" value="ECO:0007669"/>
    <property type="project" value="UniProtKB-SubCell"/>
</dbReference>
<evidence type="ECO:0000256" key="5">
    <source>
        <dbReference type="ARBA" id="ARBA00023136"/>
    </source>
</evidence>
<evidence type="ECO:0000256" key="2">
    <source>
        <dbReference type="ARBA" id="ARBA00008854"/>
    </source>
</evidence>
<evidence type="ECO:0000256" key="3">
    <source>
        <dbReference type="ARBA" id="ARBA00022692"/>
    </source>
</evidence>
<dbReference type="EMBL" id="LVXG01000023">
    <property type="protein sequence ID" value="OQP47518.1"/>
    <property type="molecule type" value="Genomic_DNA"/>
</dbReference>
<dbReference type="InterPro" id="IPR023353">
    <property type="entry name" value="LemA-like_dom_sf"/>
</dbReference>
<dbReference type="AlphaFoldDB" id="A0A1V9EMZ2"/>
<keyword evidence="3" id="KW-0812">Transmembrane</keyword>
<proteinExistence type="inferred from homology"/>
<comment type="caution">
    <text evidence="7">The sequence shown here is derived from an EMBL/GenBank/DDBJ whole genome shotgun (WGS) entry which is preliminary data.</text>
</comment>
<evidence type="ECO:0000313" key="8">
    <source>
        <dbReference type="Proteomes" id="UP000192610"/>
    </source>
</evidence>
<dbReference type="PANTHER" id="PTHR34478">
    <property type="entry name" value="PROTEIN LEMA"/>
    <property type="match status" value="1"/>
</dbReference>
<dbReference type="STRING" id="354355.SAMN05660816_01729"/>
<evidence type="ECO:0000256" key="1">
    <source>
        <dbReference type="ARBA" id="ARBA00004167"/>
    </source>
</evidence>
<evidence type="ECO:0000256" key="6">
    <source>
        <dbReference type="SAM" id="Coils"/>
    </source>
</evidence>
<dbReference type="SUPFAM" id="SSF140478">
    <property type="entry name" value="LemA-like"/>
    <property type="match status" value="1"/>
</dbReference>